<feature type="DNA-binding region" description="DM" evidence="5">
    <location>
        <begin position="248"/>
        <end position="295"/>
    </location>
</feature>
<evidence type="ECO:0000313" key="9">
    <source>
        <dbReference type="Proteomes" id="UP000678499"/>
    </source>
</evidence>
<keyword evidence="2 5" id="KW-0862">Zinc</keyword>
<dbReference type="EMBL" id="CAJPEX010001657">
    <property type="protein sequence ID" value="CAG0919649.1"/>
    <property type="molecule type" value="Genomic_DNA"/>
</dbReference>
<organism evidence="8">
    <name type="scientific">Notodromas monacha</name>
    <dbReference type="NCBI Taxonomy" id="399045"/>
    <lineage>
        <taxon>Eukaryota</taxon>
        <taxon>Metazoa</taxon>
        <taxon>Ecdysozoa</taxon>
        <taxon>Arthropoda</taxon>
        <taxon>Crustacea</taxon>
        <taxon>Oligostraca</taxon>
        <taxon>Ostracoda</taxon>
        <taxon>Podocopa</taxon>
        <taxon>Podocopida</taxon>
        <taxon>Cypridocopina</taxon>
        <taxon>Cypridoidea</taxon>
        <taxon>Cyprididae</taxon>
        <taxon>Notodromas</taxon>
    </lineage>
</organism>
<dbReference type="Gene3D" id="4.10.1040.10">
    <property type="entry name" value="DM DNA-binding domain"/>
    <property type="match status" value="1"/>
</dbReference>
<sequence length="509" mass="55096">MKVIRKLGENFVGRMMLSSPGSSGHDPATAAMCFKPPITGKMLPMDGHALHRYHAQLAQQSSSFFAAAAAAGMGLFPPRPTLLPSHLHAAAAFSPFGTPLLRPTPLPHPGLVPLSQHPSLQHNPHLGAAPPAPPPSSVPPQPAGQQLPLSQPPSQAPPPPPPTSQQPPPGFLSPTLHQQHFEPQPSSVRGGGGGGSSSSASTPSSSSAAAAGASRPSTSKSAEQHHLQQQQAAGGKSSGAPSRRTPQCSRCFNHGLNIEKKNHQPYCENRFCPCELCETTAERQDKMAAQISKRRSQKNAMSQGKQLDLSQPSTSKGLPQMDHSPAKRPRSLPEREKLLAQFMKFMGTHVDLSYFPLFVAVYNEIGNFKDFESELERAEREMGILESEAESCDIPLSVNTPIKPIATRATTLGVVKRHSEQSSKAGFYCLPFFTTVLRKKKRLSEPEQEKESVNRNPTGSSRRLGFWGTLRHVCVNFSGFRARVSVVQYPLEDATRHPDSCLGSRRTRC</sequence>
<dbReference type="InterPro" id="IPR001275">
    <property type="entry name" value="DM_DNA-bd"/>
</dbReference>
<accession>A0A7R9BT55</accession>
<feature type="compositionally biased region" description="Pro residues" evidence="6">
    <location>
        <begin position="150"/>
        <end position="171"/>
    </location>
</feature>
<feature type="compositionally biased region" description="Pro residues" evidence="6">
    <location>
        <begin position="130"/>
        <end position="142"/>
    </location>
</feature>
<dbReference type="SMART" id="SM00301">
    <property type="entry name" value="DM"/>
    <property type="match status" value="1"/>
</dbReference>
<keyword evidence="9" id="KW-1185">Reference proteome</keyword>
<keyword evidence="1 5" id="KW-0479">Metal-binding</keyword>
<name>A0A7R9BT55_9CRUS</name>
<dbReference type="GO" id="GO:0000978">
    <property type="term" value="F:RNA polymerase II cis-regulatory region sequence-specific DNA binding"/>
    <property type="evidence" value="ECO:0007669"/>
    <property type="project" value="TreeGrafter"/>
</dbReference>
<dbReference type="GO" id="GO:0005634">
    <property type="term" value="C:nucleus"/>
    <property type="evidence" value="ECO:0007669"/>
    <property type="project" value="UniProtKB-SubCell"/>
</dbReference>
<dbReference type="Proteomes" id="UP000678499">
    <property type="component" value="Unassembled WGS sequence"/>
</dbReference>
<evidence type="ECO:0000256" key="3">
    <source>
        <dbReference type="ARBA" id="ARBA00023125"/>
    </source>
</evidence>
<dbReference type="PANTHER" id="PTHR12322:SF116">
    <property type="entry name" value="DOUBLESEX-MAB RELATED 99B"/>
    <property type="match status" value="1"/>
</dbReference>
<dbReference type="AlphaFoldDB" id="A0A7R9BT55"/>
<gene>
    <name evidence="8" type="ORF">NMOB1V02_LOCUS7169</name>
</gene>
<dbReference type="PROSITE" id="PS50809">
    <property type="entry name" value="DM_2"/>
    <property type="match status" value="1"/>
</dbReference>
<feature type="region of interest" description="Disordered" evidence="6">
    <location>
        <begin position="288"/>
        <end position="332"/>
    </location>
</feature>
<comment type="subcellular location">
    <subcellularLocation>
        <location evidence="5">Nucleus</location>
    </subcellularLocation>
</comment>
<evidence type="ECO:0000256" key="5">
    <source>
        <dbReference type="PROSITE-ProRule" id="PRU00070"/>
    </source>
</evidence>
<keyword evidence="3 5" id="KW-0238">DNA-binding</keyword>
<feature type="region of interest" description="Disordered" evidence="6">
    <location>
        <begin position="107"/>
        <end position="246"/>
    </location>
</feature>
<protein>
    <recommendedName>
        <fullName evidence="7">DM domain-containing protein</fullName>
    </recommendedName>
</protein>
<feature type="compositionally biased region" description="Low complexity" evidence="6">
    <location>
        <begin position="197"/>
        <end position="219"/>
    </location>
</feature>
<feature type="compositionally biased region" description="Low complexity" evidence="6">
    <location>
        <begin position="227"/>
        <end position="242"/>
    </location>
</feature>
<evidence type="ECO:0000313" key="8">
    <source>
        <dbReference type="EMBL" id="CAD7279497.1"/>
    </source>
</evidence>
<evidence type="ECO:0000256" key="6">
    <source>
        <dbReference type="SAM" id="MobiDB-lite"/>
    </source>
</evidence>
<dbReference type="PANTHER" id="PTHR12322">
    <property type="entry name" value="DOUBLESEX AND MAB-3 RELATED TRANSCRIPTION FACTOR DMRT"/>
    <property type="match status" value="1"/>
</dbReference>
<keyword evidence="4 5" id="KW-0539">Nucleus</keyword>
<evidence type="ECO:0000256" key="1">
    <source>
        <dbReference type="ARBA" id="ARBA00022723"/>
    </source>
</evidence>
<proteinExistence type="predicted"/>
<evidence type="ECO:0000259" key="7">
    <source>
        <dbReference type="PROSITE" id="PS50809"/>
    </source>
</evidence>
<dbReference type="GO" id="GO:0046872">
    <property type="term" value="F:metal ion binding"/>
    <property type="evidence" value="ECO:0007669"/>
    <property type="project" value="UniProtKB-KW"/>
</dbReference>
<dbReference type="OrthoDB" id="5842031at2759"/>
<feature type="compositionally biased region" description="Polar residues" evidence="6">
    <location>
        <begin position="298"/>
        <end position="317"/>
    </location>
</feature>
<dbReference type="InterPro" id="IPR026607">
    <property type="entry name" value="DMRT"/>
</dbReference>
<dbReference type="PROSITE" id="PS40000">
    <property type="entry name" value="DM_1"/>
    <property type="match status" value="1"/>
</dbReference>
<dbReference type="InterPro" id="IPR036407">
    <property type="entry name" value="DM_DNA-bd_sf"/>
</dbReference>
<evidence type="ECO:0000256" key="2">
    <source>
        <dbReference type="ARBA" id="ARBA00022833"/>
    </source>
</evidence>
<dbReference type="Pfam" id="PF00751">
    <property type="entry name" value="DM"/>
    <property type="match status" value="1"/>
</dbReference>
<dbReference type="EMBL" id="OA883694">
    <property type="protein sequence ID" value="CAD7279497.1"/>
    <property type="molecule type" value="Genomic_DNA"/>
</dbReference>
<dbReference type="SUPFAM" id="SSF82927">
    <property type="entry name" value="Cysteine-rich DNA binding domain, (DM domain)"/>
    <property type="match status" value="1"/>
</dbReference>
<evidence type="ECO:0000256" key="4">
    <source>
        <dbReference type="ARBA" id="ARBA00023242"/>
    </source>
</evidence>
<feature type="domain" description="DM" evidence="7">
    <location>
        <begin position="248"/>
        <end position="295"/>
    </location>
</feature>
<reference evidence="8" key="1">
    <citation type="submission" date="2020-11" db="EMBL/GenBank/DDBJ databases">
        <authorList>
            <person name="Tran Van P."/>
        </authorList>
    </citation>
    <scope>NUCLEOTIDE SEQUENCE</scope>
</reference>
<dbReference type="GO" id="GO:0000981">
    <property type="term" value="F:DNA-binding transcription factor activity, RNA polymerase II-specific"/>
    <property type="evidence" value="ECO:0007669"/>
    <property type="project" value="TreeGrafter"/>
</dbReference>
<dbReference type="GO" id="GO:0007548">
    <property type="term" value="P:sex differentiation"/>
    <property type="evidence" value="ECO:0007669"/>
    <property type="project" value="TreeGrafter"/>
</dbReference>